<dbReference type="OrthoDB" id="9800332at2"/>
<comment type="subunit">
    <text evidence="7">Monomer.</text>
</comment>
<dbReference type="GO" id="GO:0000287">
    <property type="term" value="F:magnesium ion binding"/>
    <property type="evidence" value="ECO:0007669"/>
    <property type="project" value="UniProtKB-UniRule"/>
</dbReference>
<comment type="pathway">
    <text evidence="7">Metabolic intermediate biosynthesis; chorismate biosynthesis; chorismate from D-erythrose 4-phosphate and phosphoenolpyruvate: step 5/7.</text>
</comment>
<dbReference type="EMBL" id="CP022387">
    <property type="protein sequence ID" value="ATA88697.1"/>
    <property type="molecule type" value="Genomic_DNA"/>
</dbReference>
<evidence type="ECO:0000313" key="8">
    <source>
        <dbReference type="EMBL" id="ATA88697.1"/>
    </source>
</evidence>
<protein>
    <recommendedName>
        <fullName evidence="7">Shikimate kinase</fullName>
        <shortName evidence="7">SK</shortName>
        <ecNumber evidence="7">2.7.1.71</ecNumber>
    </recommendedName>
</protein>
<dbReference type="EC" id="2.7.1.71" evidence="7"/>
<dbReference type="HAMAP" id="MF_00109">
    <property type="entry name" value="Shikimate_kinase"/>
    <property type="match status" value="1"/>
</dbReference>
<keyword evidence="3 7" id="KW-0547">Nucleotide-binding</keyword>
<evidence type="ECO:0000256" key="7">
    <source>
        <dbReference type="HAMAP-Rule" id="MF_00109"/>
    </source>
</evidence>
<sequence length="174" mass="19983">MKIILLGYMGSGKTTLGKALAKKKNLPFIDLDSYIEDKENTSVKEIFATKGEIYFRKKETFYLNELLLSEKDFILALGGGTPCFGNNMDLISKATENTFYLKYNPKSLTERLSAEKDARPLISHLKNEDLEEFIRKHLFERNPYYLQANHIISMDNLSVEESLEKIDNLLSSDK</sequence>
<dbReference type="PANTHER" id="PTHR21087:SF16">
    <property type="entry name" value="SHIKIMATE KINASE 1, CHLOROPLASTIC"/>
    <property type="match status" value="1"/>
</dbReference>
<keyword evidence="7" id="KW-0460">Magnesium</keyword>
<accession>A0A250FXL3</accession>
<feature type="binding site" evidence="7">
    <location>
        <begin position="10"/>
        <end position="15"/>
    </location>
    <ligand>
        <name>ATP</name>
        <dbReference type="ChEBI" id="CHEBI:30616"/>
    </ligand>
</feature>
<dbReference type="GO" id="GO:0009073">
    <property type="term" value="P:aromatic amino acid family biosynthetic process"/>
    <property type="evidence" value="ECO:0007669"/>
    <property type="project" value="UniProtKB-KW"/>
</dbReference>
<keyword evidence="6 7" id="KW-0057">Aromatic amino acid biosynthesis</keyword>
<feature type="binding site" evidence="7">
    <location>
        <position position="56"/>
    </location>
    <ligand>
        <name>substrate</name>
    </ligand>
</feature>
<dbReference type="SUPFAM" id="SSF52540">
    <property type="entry name" value="P-loop containing nucleoside triphosphate hydrolases"/>
    <property type="match status" value="1"/>
</dbReference>
<dbReference type="GO" id="GO:0008652">
    <property type="term" value="P:amino acid biosynthetic process"/>
    <property type="evidence" value="ECO:0007669"/>
    <property type="project" value="UniProtKB-KW"/>
</dbReference>
<dbReference type="Pfam" id="PF01202">
    <property type="entry name" value="SKI"/>
    <property type="match status" value="1"/>
</dbReference>
<comment type="catalytic activity">
    <reaction evidence="7">
        <text>shikimate + ATP = 3-phosphoshikimate + ADP + H(+)</text>
        <dbReference type="Rhea" id="RHEA:13121"/>
        <dbReference type="ChEBI" id="CHEBI:15378"/>
        <dbReference type="ChEBI" id="CHEBI:30616"/>
        <dbReference type="ChEBI" id="CHEBI:36208"/>
        <dbReference type="ChEBI" id="CHEBI:145989"/>
        <dbReference type="ChEBI" id="CHEBI:456216"/>
        <dbReference type="EC" id="2.7.1.71"/>
    </reaction>
</comment>
<comment type="caution">
    <text evidence="7">Lacks conserved residue(s) required for the propagation of feature annotation.</text>
</comment>
<evidence type="ECO:0000256" key="1">
    <source>
        <dbReference type="ARBA" id="ARBA00022605"/>
    </source>
</evidence>
<dbReference type="UniPathway" id="UPA00053">
    <property type="reaction ID" value="UER00088"/>
</dbReference>
<dbReference type="GO" id="GO:0005829">
    <property type="term" value="C:cytosol"/>
    <property type="evidence" value="ECO:0007669"/>
    <property type="project" value="TreeGrafter"/>
</dbReference>
<reference evidence="9" key="1">
    <citation type="submission" date="2017-06" db="EMBL/GenBank/DDBJ databases">
        <title>Capnocytophaga spp. assemblies.</title>
        <authorList>
            <person name="Gulvik C.A."/>
        </authorList>
    </citation>
    <scope>NUCLEOTIDE SEQUENCE [LARGE SCALE GENOMIC DNA]</scope>
    <source>
        <strain evidence="9">H2177</strain>
    </source>
</reference>
<dbReference type="GO" id="GO:0004765">
    <property type="term" value="F:shikimate kinase activity"/>
    <property type="evidence" value="ECO:0007669"/>
    <property type="project" value="UniProtKB-UniRule"/>
</dbReference>
<dbReference type="RefSeq" id="WP_095894970.1">
    <property type="nucleotide sequence ID" value="NZ_CP022387.1"/>
</dbReference>
<dbReference type="PRINTS" id="PR01100">
    <property type="entry name" value="SHIKIMTKNASE"/>
</dbReference>
<feature type="binding site" evidence="7">
    <location>
        <position position="141"/>
    </location>
    <ligand>
        <name>substrate</name>
    </ligand>
</feature>
<comment type="function">
    <text evidence="7">Catalyzes the specific phosphorylation of the 3-hydroxyl group of shikimic acid using ATP as a cosubstrate.</text>
</comment>
<comment type="subcellular location">
    <subcellularLocation>
        <location evidence="7">Cytoplasm</location>
    </subcellularLocation>
</comment>
<dbReference type="CDD" id="cd00464">
    <property type="entry name" value="SK"/>
    <property type="match status" value="1"/>
</dbReference>
<name>A0A250FXL3_9FLAO</name>
<evidence type="ECO:0000256" key="3">
    <source>
        <dbReference type="ARBA" id="ARBA00022741"/>
    </source>
</evidence>
<feature type="binding site" evidence="7">
    <location>
        <position position="14"/>
    </location>
    <ligand>
        <name>Mg(2+)</name>
        <dbReference type="ChEBI" id="CHEBI:18420"/>
    </ligand>
</feature>
<feature type="binding site" evidence="7">
    <location>
        <position position="79"/>
    </location>
    <ligand>
        <name>substrate</name>
    </ligand>
</feature>
<keyword evidence="4 7" id="KW-0418">Kinase</keyword>
<evidence type="ECO:0000313" key="9">
    <source>
        <dbReference type="Proteomes" id="UP000217348"/>
    </source>
</evidence>
<evidence type="ECO:0000256" key="4">
    <source>
        <dbReference type="ARBA" id="ARBA00022777"/>
    </source>
</evidence>
<dbReference type="PANTHER" id="PTHR21087">
    <property type="entry name" value="SHIKIMATE KINASE"/>
    <property type="match status" value="1"/>
</dbReference>
<dbReference type="InterPro" id="IPR000623">
    <property type="entry name" value="Shikimate_kinase/TSH1"/>
</dbReference>
<dbReference type="Proteomes" id="UP000217348">
    <property type="component" value="Chromosome"/>
</dbReference>
<dbReference type="GO" id="GO:0009423">
    <property type="term" value="P:chorismate biosynthetic process"/>
    <property type="evidence" value="ECO:0007669"/>
    <property type="project" value="UniProtKB-UniRule"/>
</dbReference>
<dbReference type="KEGG" id="csto:CGC58_02460"/>
<organism evidence="8 9">
    <name type="scientific">Capnocytophaga stomatis</name>
    <dbReference type="NCBI Taxonomy" id="1848904"/>
    <lineage>
        <taxon>Bacteria</taxon>
        <taxon>Pseudomonadati</taxon>
        <taxon>Bacteroidota</taxon>
        <taxon>Flavobacteriia</taxon>
        <taxon>Flavobacteriales</taxon>
        <taxon>Flavobacteriaceae</taxon>
        <taxon>Capnocytophaga</taxon>
    </lineage>
</organism>
<proteinExistence type="inferred from homology"/>
<comment type="cofactor">
    <cofactor evidence="7">
        <name>Mg(2+)</name>
        <dbReference type="ChEBI" id="CHEBI:18420"/>
    </cofactor>
    <text evidence="7">Binds 1 Mg(2+) ion per subunit.</text>
</comment>
<feature type="binding site" evidence="7">
    <location>
        <position position="119"/>
    </location>
    <ligand>
        <name>ATP</name>
        <dbReference type="ChEBI" id="CHEBI:30616"/>
    </ligand>
</feature>
<evidence type="ECO:0000256" key="2">
    <source>
        <dbReference type="ARBA" id="ARBA00022679"/>
    </source>
</evidence>
<dbReference type="AlphaFoldDB" id="A0A250FXL3"/>
<comment type="similarity">
    <text evidence="7">Belongs to the shikimate kinase family.</text>
</comment>
<keyword evidence="2 7" id="KW-0808">Transferase</keyword>
<dbReference type="Gene3D" id="3.40.50.300">
    <property type="entry name" value="P-loop containing nucleotide triphosphate hydrolases"/>
    <property type="match status" value="1"/>
</dbReference>
<keyword evidence="7" id="KW-0479">Metal-binding</keyword>
<keyword evidence="5 7" id="KW-0067">ATP-binding</keyword>
<dbReference type="InterPro" id="IPR027417">
    <property type="entry name" value="P-loop_NTPase"/>
</dbReference>
<gene>
    <name evidence="7" type="primary">aroK</name>
    <name evidence="8" type="ORF">CGC58_02460</name>
</gene>
<keyword evidence="1 7" id="KW-0028">Amino-acid biosynthesis</keyword>
<feature type="binding site" evidence="7">
    <location>
        <position position="32"/>
    </location>
    <ligand>
        <name>substrate</name>
    </ligand>
</feature>
<keyword evidence="7" id="KW-0963">Cytoplasm</keyword>
<evidence type="ECO:0000256" key="6">
    <source>
        <dbReference type="ARBA" id="ARBA00023141"/>
    </source>
</evidence>
<dbReference type="GO" id="GO:0005524">
    <property type="term" value="F:ATP binding"/>
    <property type="evidence" value="ECO:0007669"/>
    <property type="project" value="UniProtKB-UniRule"/>
</dbReference>
<dbReference type="InterPro" id="IPR031322">
    <property type="entry name" value="Shikimate/glucono_kinase"/>
</dbReference>
<evidence type="ECO:0000256" key="5">
    <source>
        <dbReference type="ARBA" id="ARBA00022840"/>
    </source>
</evidence>